<dbReference type="eggNOG" id="COG3572">
    <property type="taxonomic scope" value="Bacteria"/>
</dbReference>
<sequence>MVQYPRQNLIEDYAEQLLVRIVEKLAPGAVRTYGFEYEFLAKEPPTSDCVKKMHGCLAEMGFVHDGKYLKNNHGMHVTFEPGGQIEYHSMPLLPGADEEFDATLKEIDTINDAIRWECGVDYTPEPYMPGRGEGPLCLTSERYVNLHKRLAKSGTRGHEMMKGTASIHLHALLLSIDEMPTLFGLMDRLGRSPDFRMGPERRDIWDNTDPTRCGMPYLRPGGDTSAADLARDIVRVGMDAVVLGAEIPYWQTRNPAFESFLYHMTTIFTDVRLNMSAPTLELRTLDVVPGDLFKGKWQRFIDEVESQGGLT</sequence>
<accession>A8ZZB4</accession>
<protein>
    <submittedName>
        <fullName evidence="1">Glutamate--cysteine ligase GCS2</fullName>
    </submittedName>
</protein>
<dbReference type="RefSeq" id="WP_012174883.1">
    <property type="nucleotide sequence ID" value="NC_009943.1"/>
</dbReference>
<evidence type="ECO:0000313" key="2">
    <source>
        <dbReference type="Proteomes" id="UP000008561"/>
    </source>
</evidence>
<dbReference type="OrthoDB" id="9780152at2"/>
<gene>
    <name evidence="1" type="ordered locus">Dole_1463</name>
</gene>
<name>A8ZZB4_DESOH</name>
<dbReference type="SUPFAM" id="SSF55931">
    <property type="entry name" value="Glutamine synthetase/guanido kinase"/>
    <property type="match status" value="1"/>
</dbReference>
<organism evidence="1 2">
    <name type="scientific">Desulfosudis oleivorans (strain DSM 6200 / JCM 39069 / Hxd3)</name>
    <name type="common">Desulfococcus oleovorans</name>
    <dbReference type="NCBI Taxonomy" id="96561"/>
    <lineage>
        <taxon>Bacteria</taxon>
        <taxon>Pseudomonadati</taxon>
        <taxon>Thermodesulfobacteriota</taxon>
        <taxon>Desulfobacteria</taxon>
        <taxon>Desulfobacterales</taxon>
        <taxon>Desulfosudaceae</taxon>
        <taxon>Desulfosudis</taxon>
    </lineage>
</organism>
<dbReference type="EMBL" id="CP000859">
    <property type="protein sequence ID" value="ABW67267.1"/>
    <property type="molecule type" value="Genomic_DNA"/>
</dbReference>
<dbReference type="GO" id="GO:0016874">
    <property type="term" value="F:ligase activity"/>
    <property type="evidence" value="ECO:0007669"/>
    <property type="project" value="UniProtKB-KW"/>
</dbReference>
<proteinExistence type="predicted"/>
<evidence type="ECO:0000313" key="1">
    <source>
        <dbReference type="EMBL" id="ABW67267.1"/>
    </source>
</evidence>
<reference evidence="1 2" key="1">
    <citation type="submission" date="2007-10" db="EMBL/GenBank/DDBJ databases">
        <title>Complete sequence of Desulfococcus oleovorans Hxd3.</title>
        <authorList>
            <consortium name="US DOE Joint Genome Institute"/>
            <person name="Copeland A."/>
            <person name="Lucas S."/>
            <person name="Lapidus A."/>
            <person name="Barry K."/>
            <person name="Glavina del Rio T."/>
            <person name="Dalin E."/>
            <person name="Tice H."/>
            <person name="Pitluck S."/>
            <person name="Kiss H."/>
            <person name="Brettin T."/>
            <person name="Bruce D."/>
            <person name="Detter J.C."/>
            <person name="Han C."/>
            <person name="Schmutz J."/>
            <person name="Larimer F."/>
            <person name="Land M."/>
            <person name="Hauser L."/>
            <person name="Kyrpides N."/>
            <person name="Kim E."/>
            <person name="Wawrik B."/>
            <person name="Richardson P."/>
        </authorList>
    </citation>
    <scope>NUCLEOTIDE SEQUENCE [LARGE SCALE GENOMIC DNA]</scope>
    <source>
        <strain evidence="2">DSM 6200 / JCM 39069 / Hxd3</strain>
    </source>
</reference>
<dbReference type="Proteomes" id="UP000008561">
    <property type="component" value="Chromosome"/>
</dbReference>
<dbReference type="Gene3D" id="3.30.590.20">
    <property type="match status" value="2"/>
</dbReference>
<dbReference type="STRING" id="96561.Dole_1463"/>
<keyword evidence="1" id="KW-0436">Ligase</keyword>
<dbReference type="KEGG" id="dol:Dole_1463"/>
<dbReference type="InterPro" id="IPR014746">
    <property type="entry name" value="Gln_synth/guanido_kin_cat_dom"/>
</dbReference>
<dbReference type="AlphaFoldDB" id="A8ZZB4"/>
<dbReference type="HOGENOM" id="CLU_893500_0_0_7"/>
<keyword evidence="2" id="KW-1185">Reference proteome</keyword>